<dbReference type="Proteomes" id="UP000282106">
    <property type="component" value="Unassembled WGS sequence"/>
</dbReference>
<sequence length="250" mass="26648">MAKKPPHSPAKSRRSLRAGKVLEAQGPDDPQRLRFSAALPGVNGDSLLRMTVEAYSEPAAGGGERLRLRAHLQANFASGLKPALAQLGQRWGERLATRAYAALPDPQAGEAPKAAQALTQALAPFARRAGGWLERRVQAQAPRLAAALTPLLSHDVQSWFELHASTGPLADGARALLPEVARLTALGIQPQEGPNAPPVQTWAGQIGNEVAQVSMLRLDDRQLPEAVRERLGGQPFQLAAALVNLVARKP</sequence>
<organism evidence="2 3">
    <name type="scientific">Stagnimonas aquatica</name>
    <dbReference type="NCBI Taxonomy" id="2689987"/>
    <lineage>
        <taxon>Bacteria</taxon>
        <taxon>Pseudomonadati</taxon>
        <taxon>Pseudomonadota</taxon>
        <taxon>Gammaproteobacteria</taxon>
        <taxon>Nevskiales</taxon>
        <taxon>Nevskiaceae</taxon>
        <taxon>Stagnimonas</taxon>
    </lineage>
</organism>
<keyword evidence="3" id="KW-1185">Reference proteome</keyword>
<dbReference type="RefSeq" id="WP_123212892.1">
    <property type="nucleotide sequence ID" value="NZ_RJVO01000009.1"/>
</dbReference>
<protein>
    <submittedName>
        <fullName evidence="2">Uncharacterized protein</fullName>
    </submittedName>
</protein>
<evidence type="ECO:0000313" key="2">
    <source>
        <dbReference type="EMBL" id="ROH86497.1"/>
    </source>
</evidence>
<name>A0A3N0V125_9GAMM</name>
<comment type="caution">
    <text evidence="2">The sequence shown here is derived from an EMBL/GenBank/DDBJ whole genome shotgun (WGS) entry which is preliminary data.</text>
</comment>
<accession>A0A3N0V125</accession>
<feature type="region of interest" description="Disordered" evidence="1">
    <location>
        <begin position="1"/>
        <end position="33"/>
    </location>
</feature>
<dbReference type="InParanoid" id="A0A3N0V125"/>
<dbReference type="EMBL" id="RJVO01000009">
    <property type="protein sequence ID" value="ROH86497.1"/>
    <property type="molecule type" value="Genomic_DNA"/>
</dbReference>
<evidence type="ECO:0000313" key="3">
    <source>
        <dbReference type="Proteomes" id="UP000282106"/>
    </source>
</evidence>
<dbReference type="AlphaFoldDB" id="A0A3N0V125"/>
<proteinExistence type="predicted"/>
<evidence type="ECO:0000256" key="1">
    <source>
        <dbReference type="SAM" id="MobiDB-lite"/>
    </source>
</evidence>
<gene>
    <name evidence="2" type="ORF">ED208_15805</name>
</gene>
<feature type="compositionally biased region" description="Basic residues" evidence="1">
    <location>
        <begin position="1"/>
        <end position="17"/>
    </location>
</feature>
<reference evidence="2 3" key="1">
    <citation type="submission" date="2018-10" db="EMBL/GenBank/DDBJ databases">
        <authorList>
            <person name="Chen W.-M."/>
        </authorList>
    </citation>
    <scope>NUCLEOTIDE SEQUENCE [LARGE SCALE GENOMIC DNA]</scope>
    <source>
        <strain evidence="2 3">THS-13</strain>
    </source>
</reference>